<organism evidence="1 2">
    <name type="scientific">Nonomuraea recticatena</name>
    <dbReference type="NCBI Taxonomy" id="46178"/>
    <lineage>
        <taxon>Bacteria</taxon>
        <taxon>Bacillati</taxon>
        <taxon>Actinomycetota</taxon>
        <taxon>Actinomycetes</taxon>
        <taxon>Streptosporangiales</taxon>
        <taxon>Streptosporangiaceae</taxon>
        <taxon>Nonomuraea</taxon>
    </lineage>
</organism>
<sequence>MTTDQTSTAAPADSGKPAIRIVHTRADGTLLEGSRKGDGVWELVRPWFRWSRHVGIYIRNSQDKAADNWKINAAAEALRKAGFTVEIDIDDVTLGRSFAEAEAERNERAEGRADRYGERAARNTRAGDARWDAVRERMSHVPPGQPILVGHHSEGRHRRLLDWAHAQEGAAVQEHKKGRYWAGREQAAARYRDHREDVGTTRRRLDKLAAERRRQADVIENGWTKEFYAGEELPEGAELVRSYDDGTRVARVRPTGERLAVRQADLAHLDDEIGYWQDVLAQAAERGVKIWSRDDFDKGDFVIYFETAVEIVRVNARSLTIPWAHLWITRGQVATVAMCASRAHGKMSTDTLPYDKVQGKVTAAELEGLNAQQVRDLIAARRREARGVSGSE</sequence>
<evidence type="ECO:0000313" key="1">
    <source>
        <dbReference type="EMBL" id="GAA2657472.1"/>
    </source>
</evidence>
<name>A0ABN3RP65_9ACTN</name>
<accession>A0ABN3RP65</accession>
<dbReference type="Proteomes" id="UP001501666">
    <property type="component" value="Unassembled WGS sequence"/>
</dbReference>
<evidence type="ECO:0008006" key="3">
    <source>
        <dbReference type="Google" id="ProtNLM"/>
    </source>
</evidence>
<keyword evidence="2" id="KW-1185">Reference proteome</keyword>
<dbReference type="InterPro" id="IPR021944">
    <property type="entry name" value="DUF3560"/>
</dbReference>
<dbReference type="EMBL" id="BAAATE010000006">
    <property type="protein sequence ID" value="GAA2657472.1"/>
    <property type="molecule type" value="Genomic_DNA"/>
</dbReference>
<comment type="caution">
    <text evidence="1">The sequence shown here is derived from an EMBL/GenBank/DDBJ whole genome shotgun (WGS) entry which is preliminary data.</text>
</comment>
<proteinExistence type="predicted"/>
<gene>
    <name evidence="1" type="ORF">GCM10010412_028110</name>
</gene>
<evidence type="ECO:0000313" key="2">
    <source>
        <dbReference type="Proteomes" id="UP001501666"/>
    </source>
</evidence>
<protein>
    <recommendedName>
        <fullName evidence="3">DUF3560 domain-containing protein</fullName>
    </recommendedName>
</protein>
<dbReference type="Pfam" id="PF12083">
    <property type="entry name" value="DUF3560"/>
    <property type="match status" value="1"/>
</dbReference>
<dbReference type="RefSeq" id="WP_346146501.1">
    <property type="nucleotide sequence ID" value="NZ_BAAATE010000006.1"/>
</dbReference>
<reference evidence="1 2" key="1">
    <citation type="journal article" date="2019" name="Int. J. Syst. Evol. Microbiol.">
        <title>The Global Catalogue of Microorganisms (GCM) 10K type strain sequencing project: providing services to taxonomists for standard genome sequencing and annotation.</title>
        <authorList>
            <consortium name="The Broad Institute Genomics Platform"/>
            <consortium name="The Broad Institute Genome Sequencing Center for Infectious Disease"/>
            <person name="Wu L."/>
            <person name="Ma J."/>
        </authorList>
    </citation>
    <scope>NUCLEOTIDE SEQUENCE [LARGE SCALE GENOMIC DNA]</scope>
    <source>
        <strain evidence="1 2">JCM 6835</strain>
    </source>
</reference>